<keyword evidence="1" id="KW-0812">Transmembrane</keyword>
<feature type="transmembrane region" description="Helical" evidence="1">
    <location>
        <begin position="51"/>
        <end position="72"/>
    </location>
</feature>
<feature type="transmembrane region" description="Helical" evidence="1">
    <location>
        <begin position="107"/>
        <end position="127"/>
    </location>
</feature>
<evidence type="ECO:0000313" key="2">
    <source>
        <dbReference type="EMBL" id="MED4402385.1"/>
    </source>
</evidence>
<dbReference type="GeneID" id="301142415"/>
<comment type="caution">
    <text evidence="2">The sequence shown here is derived from an EMBL/GenBank/DDBJ whole genome shotgun (WGS) entry which is preliminary data.</text>
</comment>
<reference evidence="2 3" key="1">
    <citation type="submission" date="2023-03" db="EMBL/GenBank/DDBJ databases">
        <title>Bacillus Genome Sequencing.</title>
        <authorList>
            <person name="Dunlap C."/>
        </authorList>
    </citation>
    <scope>NUCLEOTIDE SEQUENCE [LARGE SCALE GENOMIC DNA]</scope>
    <source>
        <strain evidence="2 3">NRS-1717</strain>
    </source>
</reference>
<dbReference type="Proteomes" id="UP001342826">
    <property type="component" value="Unassembled WGS sequence"/>
</dbReference>
<protein>
    <submittedName>
        <fullName evidence="2">Uncharacterized protein</fullName>
    </submittedName>
</protein>
<sequence length="253" mass="28612">MNIKDAIKRKITATFFTTAITAIVLACAYMAAVMRSSPLYQLGEGFSSMFILYSIYVGAIVLIYGNIISAGLEYIHKKWFINHTWFYILLHGLFGLVNGVIFPEASLLLMLSGMAAALLYAFIDRWIDSKMEAHKKIRGFFIFPVLLFCSLWLCFQIISETLPPFTKEEAIEFAADGTPQDVFPKKEGKWAGVINGYNVERETSVKEIGKEKYIVTFTERWAKGTEKGSSLFSYEVDRQSATAYSMEGEEPPY</sequence>
<gene>
    <name evidence="2" type="ORF">P9271_13775</name>
</gene>
<feature type="transmembrane region" description="Helical" evidence="1">
    <location>
        <begin position="12"/>
        <end position="31"/>
    </location>
</feature>
<accession>A0ABU6NZW0</accession>
<dbReference type="PROSITE" id="PS51257">
    <property type="entry name" value="PROKAR_LIPOPROTEIN"/>
    <property type="match status" value="1"/>
</dbReference>
<keyword evidence="1" id="KW-0472">Membrane</keyword>
<keyword evidence="1" id="KW-1133">Transmembrane helix</keyword>
<keyword evidence="3" id="KW-1185">Reference proteome</keyword>
<organism evidence="2 3">
    <name type="scientific">Metabacillus fastidiosus</name>
    <dbReference type="NCBI Taxonomy" id="1458"/>
    <lineage>
        <taxon>Bacteria</taxon>
        <taxon>Bacillati</taxon>
        <taxon>Bacillota</taxon>
        <taxon>Bacilli</taxon>
        <taxon>Bacillales</taxon>
        <taxon>Bacillaceae</taxon>
        <taxon>Metabacillus</taxon>
    </lineage>
</organism>
<evidence type="ECO:0000313" key="3">
    <source>
        <dbReference type="Proteomes" id="UP001342826"/>
    </source>
</evidence>
<name>A0ABU6NZW0_9BACI</name>
<evidence type="ECO:0000256" key="1">
    <source>
        <dbReference type="SAM" id="Phobius"/>
    </source>
</evidence>
<feature type="transmembrane region" description="Helical" evidence="1">
    <location>
        <begin position="84"/>
        <end position="101"/>
    </location>
</feature>
<proteinExistence type="predicted"/>
<feature type="transmembrane region" description="Helical" evidence="1">
    <location>
        <begin position="139"/>
        <end position="158"/>
    </location>
</feature>
<dbReference type="RefSeq" id="WP_066233254.1">
    <property type="nucleotide sequence ID" value="NZ_JARTFQ010000005.1"/>
</dbReference>
<dbReference type="EMBL" id="JARTFS010000011">
    <property type="protein sequence ID" value="MED4402385.1"/>
    <property type="molecule type" value="Genomic_DNA"/>
</dbReference>